<dbReference type="InterPro" id="IPR014044">
    <property type="entry name" value="CAP_dom"/>
</dbReference>
<feature type="region of interest" description="Disordered" evidence="1">
    <location>
        <begin position="71"/>
        <end position="160"/>
    </location>
</feature>
<name>A0A0K0FPD0_STRVS</name>
<organism evidence="3 4">
    <name type="scientific">Strongyloides venezuelensis</name>
    <name type="common">Threadworm</name>
    <dbReference type="NCBI Taxonomy" id="75913"/>
    <lineage>
        <taxon>Eukaryota</taxon>
        <taxon>Metazoa</taxon>
        <taxon>Ecdysozoa</taxon>
        <taxon>Nematoda</taxon>
        <taxon>Chromadorea</taxon>
        <taxon>Rhabditida</taxon>
        <taxon>Tylenchina</taxon>
        <taxon>Panagrolaimomorpha</taxon>
        <taxon>Strongyloidoidea</taxon>
        <taxon>Strongyloididae</taxon>
        <taxon>Strongyloides</taxon>
    </lineage>
</organism>
<dbReference type="Gene3D" id="3.40.33.10">
    <property type="entry name" value="CAP"/>
    <property type="match status" value="1"/>
</dbReference>
<reference evidence="4" key="2">
    <citation type="submission" date="2015-08" db="UniProtKB">
        <authorList>
            <consortium name="WormBaseParasite"/>
        </authorList>
    </citation>
    <scope>IDENTIFICATION</scope>
</reference>
<evidence type="ECO:0000313" key="4">
    <source>
        <dbReference type="WBParaSite" id="SVE_1098500.1"/>
    </source>
</evidence>
<evidence type="ECO:0000313" key="3">
    <source>
        <dbReference type="Proteomes" id="UP000035680"/>
    </source>
</evidence>
<keyword evidence="3" id="KW-1185">Reference proteome</keyword>
<dbReference type="SUPFAM" id="SSF55797">
    <property type="entry name" value="PR-1-like"/>
    <property type="match status" value="1"/>
</dbReference>
<reference evidence="3" key="1">
    <citation type="submission" date="2014-07" db="EMBL/GenBank/DDBJ databases">
        <authorList>
            <person name="Martin A.A"/>
            <person name="De Silva N."/>
        </authorList>
    </citation>
    <scope>NUCLEOTIDE SEQUENCE</scope>
</reference>
<protein>
    <submittedName>
        <fullName evidence="4">SCP domain-containing protein</fullName>
    </submittedName>
</protein>
<dbReference type="Pfam" id="PF00188">
    <property type="entry name" value="CAP"/>
    <property type="match status" value="1"/>
</dbReference>
<accession>A0A0K0FPD0</accession>
<feature type="domain" description="SCP" evidence="2">
    <location>
        <begin position="172"/>
        <end position="288"/>
    </location>
</feature>
<feature type="compositionally biased region" description="Low complexity" evidence="1">
    <location>
        <begin position="132"/>
        <end position="160"/>
    </location>
</feature>
<dbReference type="WBParaSite" id="SVE_1098500.1">
    <property type="protein sequence ID" value="SVE_1098500.1"/>
    <property type="gene ID" value="SVE_1098500"/>
</dbReference>
<feature type="compositionally biased region" description="Basic residues" evidence="1">
    <location>
        <begin position="75"/>
        <end position="131"/>
    </location>
</feature>
<dbReference type="AlphaFoldDB" id="A0A0K0FPD0"/>
<evidence type="ECO:0000259" key="2">
    <source>
        <dbReference type="Pfam" id="PF00188"/>
    </source>
</evidence>
<evidence type="ECO:0000256" key="1">
    <source>
        <dbReference type="SAM" id="MobiDB-lite"/>
    </source>
</evidence>
<sequence length="323" mass="37434">MQIFNCNYYISISILCKLFFQNQALENNARSEDKVSASLALIQNYEPLRNFVKRGTIISSITEIKETENLEKRETKKSKKSKRKVVKKKKSKKSIKKKPLKNKTKKPSKKKTKKSLSKKSSSKKPTSKKPSSKSPTKTTERIITTKIQKSRKSPTSTTKSNELEQLKLNLYEQINFLRWEYRAEEFKINNTLAELAQDLTDRFAKKKLKNLEVELKNIQSKKKISFGALFYYVKASDKYKPFSKWTLGAPFIDLRYPERFPSGGDFTLLIWSSSTQIGCGISKHHFISTIVTICLVYPKGNIKGQFAENIHRARYKIYFPQRG</sequence>
<dbReference type="InterPro" id="IPR035940">
    <property type="entry name" value="CAP_sf"/>
</dbReference>
<proteinExistence type="predicted"/>
<dbReference type="Proteomes" id="UP000035680">
    <property type="component" value="Unassembled WGS sequence"/>
</dbReference>